<comment type="similarity">
    <text evidence="2">Belongs to the CDP-glycerol glycerophosphotransferase family.</text>
</comment>
<dbReference type="GO" id="GO:0005886">
    <property type="term" value="C:plasma membrane"/>
    <property type="evidence" value="ECO:0007669"/>
    <property type="project" value="UniProtKB-SubCell"/>
</dbReference>
<protein>
    <submittedName>
        <fullName evidence="7">CDP-Glycerol:Poly(Glycerophosphate) glycerophosphotransferase</fullName>
    </submittedName>
</protein>
<dbReference type="OrthoDB" id="2676521at2"/>
<gene>
    <name evidence="7" type="ORF">SAMN02745704_02352</name>
</gene>
<dbReference type="InterPro" id="IPR051612">
    <property type="entry name" value="Teichoic_Acid_Biosynth"/>
</dbReference>
<dbReference type="STRING" id="1121449.SAMN02745704_02352"/>
<keyword evidence="4 7" id="KW-0808">Transferase</keyword>
<keyword evidence="8" id="KW-1185">Reference proteome</keyword>
<dbReference type="EMBL" id="FUYC01000014">
    <property type="protein sequence ID" value="SKA91539.1"/>
    <property type="molecule type" value="Genomic_DNA"/>
</dbReference>
<reference evidence="7 8" key="1">
    <citation type="submission" date="2017-02" db="EMBL/GenBank/DDBJ databases">
        <authorList>
            <person name="Peterson S.W."/>
        </authorList>
    </citation>
    <scope>NUCLEOTIDE SEQUENCE [LARGE SCALE GENOMIC DNA]</scope>
    <source>
        <strain evidence="7 8">DSM 16080</strain>
    </source>
</reference>
<organism evidence="7 8">
    <name type="scientific">Paucidesulfovibrio gracilis DSM 16080</name>
    <dbReference type="NCBI Taxonomy" id="1121449"/>
    <lineage>
        <taxon>Bacteria</taxon>
        <taxon>Pseudomonadati</taxon>
        <taxon>Thermodesulfobacteriota</taxon>
        <taxon>Desulfovibrionia</taxon>
        <taxon>Desulfovibrionales</taxon>
        <taxon>Desulfovibrionaceae</taxon>
        <taxon>Paucidesulfovibrio</taxon>
    </lineage>
</organism>
<evidence type="ECO:0000256" key="1">
    <source>
        <dbReference type="ARBA" id="ARBA00004202"/>
    </source>
</evidence>
<dbReference type="GO" id="GO:0019350">
    <property type="term" value="P:teichoic acid biosynthetic process"/>
    <property type="evidence" value="ECO:0007669"/>
    <property type="project" value="UniProtKB-KW"/>
</dbReference>
<evidence type="ECO:0000313" key="8">
    <source>
        <dbReference type="Proteomes" id="UP000190027"/>
    </source>
</evidence>
<dbReference type="RefSeq" id="WP_078717899.1">
    <property type="nucleotide sequence ID" value="NZ_FUYC01000014.1"/>
</dbReference>
<name>A0A1T4XPN8_9BACT</name>
<evidence type="ECO:0000256" key="3">
    <source>
        <dbReference type="ARBA" id="ARBA00022475"/>
    </source>
</evidence>
<dbReference type="AlphaFoldDB" id="A0A1T4XPN8"/>
<dbReference type="Gene3D" id="3.40.50.12580">
    <property type="match status" value="1"/>
</dbReference>
<accession>A0A1T4XPN8</accession>
<proteinExistence type="inferred from homology"/>
<evidence type="ECO:0000313" key="7">
    <source>
        <dbReference type="EMBL" id="SKA91539.1"/>
    </source>
</evidence>
<dbReference type="PANTHER" id="PTHR37316">
    <property type="entry name" value="TEICHOIC ACID GLYCEROL-PHOSPHATE PRIMASE"/>
    <property type="match status" value="1"/>
</dbReference>
<dbReference type="Gene3D" id="3.40.50.11820">
    <property type="match status" value="1"/>
</dbReference>
<evidence type="ECO:0000256" key="6">
    <source>
        <dbReference type="ARBA" id="ARBA00023136"/>
    </source>
</evidence>
<keyword evidence="5" id="KW-0777">Teichoic acid biosynthesis</keyword>
<dbReference type="InterPro" id="IPR043149">
    <property type="entry name" value="TagF_N"/>
</dbReference>
<dbReference type="InterPro" id="IPR007554">
    <property type="entry name" value="Glycerophosphate_synth"/>
</dbReference>
<dbReference type="Pfam" id="PF04464">
    <property type="entry name" value="Glyphos_transf"/>
    <property type="match status" value="1"/>
</dbReference>
<sequence length="407" mass="46485">MDEELRDFLKRQARITAEYTLLGERTPKDKQRYVFIGRRRGGFSGNTKYQFLHMLRHHPELDCRYFTEERGVYNELCDAGLPAAYFPSRHAVEVLAGAGTVVVESISFRTQIYYPLLAGARQIQLWHGVGNKKIGFLLRGVPVLQGYEDDLLRDHSDYDLIVSTSPFYTEEVFRKSMHAKEFASLGYPRTDVLYRPVDKQTLVGCDLQAYSRVRRAAKRGPVVLFAPTFRDTDMNPITQNVLDLRRLVELFAEHDAHLLVKPHGRIPLETGTLPDNVTFCRSDSDVYPFFPLVDAMITDYSSIHTEFLLMNRPVLFFWADFDSYMAVDRGFQFPFESMCPGPKCRDAESLIRELENVLTGGPDHWAEARSALRDKAFSHQDGRSAQRVAEHILQGEFAPAVSGQTVS</sequence>
<evidence type="ECO:0000256" key="5">
    <source>
        <dbReference type="ARBA" id="ARBA00022944"/>
    </source>
</evidence>
<dbReference type="SUPFAM" id="SSF53756">
    <property type="entry name" value="UDP-Glycosyltransferase/glycogen phosphorylase"/>
    <property type="match status" value="1"/>
</dbReference>
<keyword evidence="6" id="KW-0472">Membrane</keyword>
<comment type="subcellular location">
    <subcellularLocation>
        <location evidence="1">Cell membrane</location>
        <topology evidence="1">Peripheral membrane protein</topology>
    </subcellularLocation>
</comment>
<dbReference type="GO" id="GO:0047355">
    <property type="term" value="F:CDP-glycerol glycerophosphotransferase activity"/>
    <property type="evidence" value="ECO:0007669"/>
    <property type="project" value="InterPro"/>
</dbReference>
<dbReference type="Proteomes" id="UP000190027">
    <property type="component" value="Unassembled WGS sequence"/>
</dbReference>
<dbReference type="PANTHER" id="PTHR37316:SF3">
    <property type="entry name" value="TEICHOIC ACID GLYCEROL-PHOSPHATE TRANSFERASE"/>
    <property type="match status" value="1"/>
</dbReference>
<evidence type="ECO:0000256" key="4">
    <source>
        <dbReference type="ARBA" id="ARBA00022679"/>
    </source>
</evidence>
<dbReference type="InterPro" id="IPR043148">
    <property type="entry name" value="TagF_C"/>
</dbReference>
<keyword evidence="3" id="KW-1003">Cell membrane</keyword>
<evidence type="ECO:0000256" key="2">
    <source>
        <dbReference type="ARBA" id="ARBA00010488"/>
    </source>
</evidence>